<comment type="similarity">
    <text evidence="2 17">Belongs to the complex I subunit 2 family.</text>
</comment>
<evidence type="ECO:0000256" key="8">
    <source>
        <dbReference type="ARBA" id="ARBA00022792"/>
    </source>
</evidence>
<keyword evidence="10 17" id="KW-0249">Electron transport</keyword>
<dbReference type="InterPro" id="IPR003917">
    <property type="entry name" value="NADH_UbQ_OxRdtase_chain2"/>
</dbReference>
<keyword evidence="14 17" id="KW-0496">Mitochondrion</keyword>
<keyword evidence="11 17" id="KW-1133">Transmembrane helix</keyword>
<evidence type="ECO:0000256" key="14">
    <source>
        <dbReference type="ARBA" id="ARBA00023128"/>
    </source>
</evidence>
<evidence type="ECO:0000256" key="4">
    <source>
        <dbReference type="ARBA" id="ARBA00021008"/>
    </source>
</evidence>
<keyword evidence="13 17" id="KW-0830">Ubiquinone</keyword>
<evidence type="ECO:0000256" key="5">
    <source>
        <dbReference type="ARBA" id="ARBA00022448"/>
    </source>
</evidence>
<dbReference type="GO" id="GO:0006120">
    <property type="term" value="P:mitochondrial electron transport, NADH to ubiquinone"/>
    <property type="evidence" value="ECO:0007669"/>
    <property type="project" value="InterPro"/>
</dbReference>
<dbReference type="InterPro" id="IPR001750">
    <property type="entry name" value="ND/Mrp_TM"/>
</dbReference>
<dbReference type="PANTHER" id="PTHR46552">
    <property type="entry name" value="NADH-UBIQUINONE OXIDOREDUCTASE CHAIN 2"/>
    <property type="match status" value="1"/>
</dbReference>
<evidence type="ECO:0000256" key="17">
    <source>
        <dbReference type="RuleBase" id="RU003403"/>
    </source>
</evidence>
<keyword evidence="9 17" id="KW-1278">Translocase</keyword>
<proteinExistence type="inferred from homology"/>
<keyword evidence="5" id="KW-0813">Transport</keyword>
<organism evidence="20">
    <name type="scientific">Ptyas dhumnades</name>
    <name type="common">Big-eyed ratsnake</name>
    <name type="synonym">Zaocys dhumnades</name>
    <dbReference type="NCBI Taxonomy" id="8587"/>
    <lineage>
        <taxon>Eukaryota</taxon>
        <taxon>Metazoa</taxon>
        <taxon>Chordata</taxon>
        <taxon>Craniata</taxon>
        <taxon>Vertebrata</taxon>
        <taxon>Euteleostomi</taxon>
        <taxon>Lepidosauria</taxon>
        <taxon>Squamata</taxon>
        <taxon>Bifurcata</taxon>
        <taxon>Unidentata</taxon>
        <taxon>Episquamata</taxon>
        <taxon>Toxicofera</taxon>
        <taxon>Serpentes</taxon>
        <taxon>Colubroidea</taxon>
        <taxon>Colubridae</taxon>
        <taxon>Colubrinae</taxon>
        <taxon>Ptyas</taxon>
    </lineage>
</organism>
<dbReference type="Pfam" id="PF00361">
    <property type="entry name" value="Proton_antipo_M"/>
    <property type="match status" value="1"/>
</dbReference>
<geneLocation type="mitochondrion" evidence="20"/>
<dbReference type="EMBL" id="KF148621">
    <property type="protein sequence ID" value="AGT79941.1"/>
    <property type="molecule type" value="Genomic_DNA"/>
</dbReference>
<evidence type="ECO:0000256" key="11">
    <source>
        <dbReference type="ARBA" id="ARBA00022989"/>
    </source>
</evidence>
<keyword evidence="12 17" id="KW-0520">NAD</keyword>
<gene>
    <name evidence="20" type="primary">ND2</name>
</gene>
<feature type="transmembrane region" description="Helical" evidence="17">
    <location>
        <begin position="127"/>
        <end position="145"/>
    </location>
</feature>
<comment type="catalytic activity">
    <reaction evidence="16 17">
        <text>a ubiquinone + NADH + 5 H(+)(in) = a ubiquinol + NAD(+) + 4 H(+)(out)</text>
        <dbReference type="Rhea" id="RHEA:29091"/>
        <dbReference type="Rhea" id="RHEA-COMP:9565"/>
        <dbReference type="Rhea" id="RHEA-COMP:9566"/>
        <dbReference type="ChEBI" id="CHEBI:15378"/>
        <dbReference type="ChEBI" id="CHEBI:16389"/>
        <dbReference type="ChEBI" id="CHEBI:17976"/>
        <dbReference type="ChEBI" id="CHEBI:57540"/>
        <dbReference type="ChEBI" id="CHEBI:57945"/>
        <dbReference type="EC" id="7.1.1.2"/>
    </reaction>
</comment>
<evidence type="ECO:0000256" key="10">
    <source>
        <dbReference type="ARBA" id="ARBA00022982"/>
    </source>
</evidence>
<feature type="transmembrane region" description="Helical" evidence="17">
    <location>
        <begin position="273"/>
        <end position="293"/>
    </location>
</feature>
<feature type="domain" description="NADH dehydrogenase subunit 2 C-terminal" evidence="19">
    <location>
        <begin position="290"/>
        <end position="343"/>
    </location>
</feature>
<dbReference type="GO" id="GO:0008137">
    <property type="term" value="F:NADH dehydrogenase (ubiquinone) activity"/>
    <property type="evidence" value="ECO:0007669"/>
    <property type="project" value="UniProtKB-EC"/>
</dbReference>
<evidence type="ECO:0000256" key="9">
    <source>
        <dbReference type="ARBA" id="ARBA00022967"/>
    </source>
</evidence>
<feature type="transmembrane region" description="Helical" evidence="17">
    <location>
        <begin position="239"/>
        <end position="261"/>
    </location>
</feature>
<name>A0A0N6XGC2_PTYDH</name>
<evidence type="ECO:0000256" key="1">
    <source>
        <dbReference type="ARBA" id="ARBA00004448"/>
    </source>
</evidence>
<dbReference type="PANTHER" id="PTHR46552:SF1">
    <property type="entry name" value="NADH-UBIQUINONE OXIDOREDUCTASE CHAIN 2"/>
    <property type="match status" value="1"/>
</dbReference>
<evidence type="ECO:0000256" key="12">
    <source>
        <dbReference type="ARBA" id="ARBA00023027"/>
    </source>
</evidence>
<keyword evidence="15 17" id="KW-0472">Membrane</keyword>
<dbReference type="RefSeq" id="YP_009171106.1">
    <property type="nucleotide sequence ID" value="NC_028049.1"/>
</dbReference>
<feature type="domain" description="NADH:quinone oxidoreductase/Mrp antiporter transmembrane" evidence="18">
    <location>
        <begin position="24"/>
        <end position="289"/>
    </location>
</feature>
<reference evidence="20" key="1">
    <citation type="submission" date="2013-05" db="EMBL/GenBank/DDBJ databases">
        <title>Complete mitochondrial genome of the big-eye keel-backed snake, Zaocys dhumnades (Reptilia, Serpentes, Colubridae).</title>
        <authorList>
            <person name="Li E."/>
            <person name="Wu X.B."/>
            <person name="Chen J."/>
            <person name="Chen L.L."/>
        </authorList>
    </citation>
    <scope>NUCLEOTIDE SEQUENCE</scope>
    <source>
        <tissue evidence="20">Muscle</tissue>
    </source>
</reference>
<comment type="function">
    <text evidence="17">Core subunit of the mitochondrial membrane respiratory chain NADH dehydrogenase (Complex I) which catalyzes electron transfer from NADH through the respiratory chain, using ubiquinone as an electron acceptor. Essential for the catalytic activity and assembly of complex I.</text>
</comment>
<keyword evidence="8 17" id="KW-0999">Mitochondrion inner membrane</keyword>
<comment type="subcellular location">
    <subcellularLocation>
        <location evidence="1 17">Mitochondrion inner membrane</location>
        <topology evidence="1 17">Multi-pass membrane protein</topology>
    </subcellularLocation>
</comment>
<dbReference type="InterPro" id="IPR050175">
    <property type="entry name" value="Complex_I_Subunit_2"/>
</dbReference>
<feature type="transmembrane region" description="Helical" evidence="17">
    <location>
        <begin position="95"/>
        <end position="115"/>
    </location>
</feature>
<dbReference type="AlphaFoldDB" id="A0A0N6XGC2"/>
<evidence type="ECO:0000256" key="6">
    <source>
        <dbReference type="ARBA" id="ARBA00022660"/>
    </source>
</evidence>
<keyword evidence="7 17" id="KW-0812">Transmembrane</keyword>
<keyword evidence="6 17" id="KW-0679">Respiratory chain</keyword>
<feature type="transmembrane region" description="Helical" evidence="17">
    <location>
        <begin position="57"/>
        <end position="75"/>
    </location>
</feature>
<evidence type="ECO:0000256" key="15">
    <source>
        <dbReference type="ARBA" id="ARBA00023136"/>
    </source>
</evidence>
<evidence type="ECO:0000259" key="18">
    <source>
        <dbReference type="Pfam" id="PF00361"/>
    </source>
</evidence>
<evidence type="ECO:0000256" key="2">
    <source>
        <dbReference type="ARBA" id="ARBA00007012"/>
    </source>
</evidence>
<evidence type="ECO:0000256" key="7">
    <source>
        <dbReference type="ARBA" id="ARBA00022692"/>
    </source>
</evidence>
<feature type="transmembrane region" description="Helical" evidence="17">
    <location>
        <begin position="151"/>
        <end position="171"/>
    </location>
</feature>
<evidence type="ECO:0000313" key="20">
    <source>
        <dbReference type="EMBL" id="AGT79941.1"/>
    </source>
</evidence>
<dbReference type="EC" id="7.1.1.2" evidence="3 17"/>
<evidence type="ECO:0000256" key="13">
    <source>
        <dbReference type="ARBA" id="ARBA00023075"/>
    </source>
</evidence>
<evidence type="ECO:0000256" key="3">
    <source>
        <dbReference type="ARBA" id="ARBA00012944"/>
    </source>
</evidence>
<sequence length="343" mass="37830">MNLMSWLIITTSITLSTTMITSTTHWLMTWVCLEINTLSMIPIISKPNHPRATEAATKYYLTQTLASTAMLFAATTNALNTSNWEISITTEPTTLTIITLALMMKMAAAPFHFWLPDVSQGTTTMTALTILTWQKIAPLIILLTTHNKTNITLTLSSAMLSITIGGLGSLNQTQLRKLMAFSSIAHTGWIMATVVMAPKISTLTFTIYAMATIPTFTLINTTTSMTIKDIGTMWTNSPYTMIILSASILSLGGLPPLSGFMPKWLILNNMTSLNMTVEAILMAMTSLISLYVYMRLIYLSSMTLPPHTTLMPLKWRTTNKMHPITTSTLTMTTTLLLPLSPNI</sequence>
<evidence type="ECO:0000256" key="16">
    <source>
        <dbReference type="ARBA" id="ARBA00049551"/>
    </source>
</evidence>
<accession>A0A0N6XGC2</accession>
<dbReference type="PRINTS" id="PR01436">
    <property type="entry name" value="NADHDHGNASE2"/>
</dbReference>
<protein>
    <recommendedName>
        <fullName evidence="4 17">NADH-ubiquinone oxidoreductase chain 2</fullName>
        <ecNumber evidence="3 17">7.1.1.2</ecNumber>
    </recommendedName>
</protein>
<dbReference type="InterPro" id="IPR010933">
    <property type="entry name" value="NADH_DH_su2_C"/>
</dbReference>
<dbReference type="GO" id="GO:0005743">
    <property type="term" value="C:mitochondrial inner membrane"/>
    <property type="evidence" value="ECO:0007669"/>
    <property type="project" value="UniProtKB-SubCell"/>
</dbReference>
<dbReference type="CTD" id="4536"/>
<dbReference type="Pfam" id="PF06444">
    <property type="entry name" value="NADH_dehy_S2_C"/>
    <property type="match status" value="1"/>
</dbReference>
<evidence type="ECO:0000259" key="19">
    <source>
        <dbReference type="Pfam" id="PF06444"/>
    </source>
</evidence>
<dbReference type="GeneID" id="26046069"/>